<keyword evidence="4" id="KW-1185">Reference proteome</keyword>
<evidence type="ECO:0000313" key="3">
    <source>
        <dbReference type="EMBL" id="MEQ6889026.1"/>
    </source>
</evidence>
<evidence type="ECO:0000259" key="2">
    <source>
        <dbReference type="Pfam" id="PF07883"/>
    </source>
</evidence>
<proteinExistence type="predicted"/>
<accession>A0ABV1N8G7</accession>
<evidence type="ECO:0000313" key="4">
    <source>
        <dbReference type="Proteomes" id="UP001472978"/>
    </source>
</evidence>
<dbReference type="EMBL" id="JBEGCI010000007">
    <property type="protein sequence ID" value="MEQ6889026.1"/>
    <property type="molecule type" value="Genomic_DNA"/>
</dbReference>
<name>A0ABV1N8G7_9GAMM</name>
<gene>
    <name evidence="3" type="ORF">ABE957_10105</name>
</gene>
<protein>
    <submittedName>
        <fullName evidence="3">Cupin domain-containing protein</fullName>
    </submittedName>
</protein>
<sequence length="131" mass="13900">MNLQFSTACAAATLIAALGVTGLAAGDSTSLMKKELQGVDGMEVNIVDYDVGSDWASDRHIHPGHLFVYVTEGTIEIAVEGEDPRTIAAGEVYYKQPNQPMVGRSVSTEGAKFTVFQVGPIGEPIMVSQPE</sequence>
<dbReference type="InterPro" id="IPR013096">
    <property type="entry name" value="Cupin_2"/>
</dbReference>
<dbReference type="RefSeq" id="WP_349758555.1">
    <property type="nucleotide sequence ID" value="NZ_JBEGCI010000007.1"/>
</dbReference>
<keyword evidence="1" id="KW-0732">Signal</keyword>
<dbReference type="PANTHER" id="PTHR38599">
    <property type="entry name" value="CUPIN DOMAIN PROTEIN (AFU_ORTHOLOGUE AFUA_3G13620)"/>
    <property type="match status" value="1"/>
</dbReference>
<reference evidence="3 4" key="1">
    <citation type="submission" date="2024-05" db="EMBL/GenBank/DDBJ databases">
        <title>Halomonas sp. CS7 16S ribosomal RNA gene Genome sequencing and assembly.</title>
        <authorList>
            <person name="Yook S."/>
        </authorList>
    </citation>
    <scope>NUCLEOTIDE SEQUENCE [LARGE SCALE GENOMIC DNA]</scope>
    <source>
        <strain evidence="3 4">CS7</strain>
    </source>
</reference>
<organism evidence="3 4">
    <name type="scientific">Halomonas pelophila</name>
    <dbReference type="NCBI Taxonomy" id="3151122"/>
    <lineage>
        <taxon>Bacteria</taxon>
        <taxon>Pseudomonadati</taxon>
        <taxon>Pseudomonadota</taxon>
        <taxon>Gammaproteobacteria</taxon>
        <taxon>Oceanospirillales</taxon>
        <taxon>Halomonadaceae</taxon>
        <taxon>Halomonas</taxon>
    </lineage>
</organism>
<dbReference type="PANTHER" id="PTHR38599:SF1">
    <property type="entry name" value="CUPIN DOMAIN PROTEIN (AFU_ORTHOLOGUE AFUA_3G13620)"/>
    <property type="match status" value="1"/>
</dbReference>
<dbReference type="Proteomes" id="UP001472978">
    <property type="component" value="Unassembled WGS sequence"/>
</dbReference>
<comment type="caution">
    <text evidence="3">The sequence shown here is derived from an EMBL/GenBank/DDBJ whole genome shotgun (WGS) entry which is preliminary data.</text>
</comment>
<feature type="chain" id="PRO_5046750938" evidence="1">
    <location>
        <begin position="25"/>
        <end position="131"/>
    </location>
</feature>
<dbReference type="InterPro" id="IPR014710">
    <property type="entry name" value="RmlC-like_jellyroll"/>
</dbReference>
<dbReference type="SUPFAM" id="SSF51182">
    <property type="entry name" value="RmlC-like cupins"/>
    <property type="match status" value="1"/>
</dbReference>
<dbReference type="Gene3D" id="2.60.120.10">
    <property type="entry name" value="Jelly Rolls"/>
    <property type="match status" value="1"/>
</dbReference>
<evidence type="ECO:0000256" key="1">
    <source>
        <dbReference type="SAM" id="SignalP"/>
    </source>
</evidence>
<dbReference type="InterPro" id="IPR011051">
    <property type="entry name" value="RmlC_Cupin_sf"/>
</dbReference>
<dbReference type="Pfam" id="PF07883">
    <property type="entry name" value="Cupin_2"/>
    <property type="match status" value="1"/>
</dbReference>
<feature type="signal peptide" evidence="1">
    <location>
        <begin position="1"/>
        <end position="24"/>
    </location>
</feature>
<feature type="domain" description="Cupin type-2" evidence="2">
    <location>
        <begin position="53"/>
        <end position="114"/>
    </location>
</feature>